<keyword evidence="5" id="KW-1185">Reference proteome</keyword>
<proteinExistence type="predicted"/>
<keyword evidence="2" id="KW-0812">Transmembrane</keyword>
<dbReference type="PROSITE" id="PS50268">
    <property type="entry name" value="CADHERIN_2"/>
    <property type="match status" value="1"/>
</dbReference>
<protein>
    <recommendedName>
        <fullName evidence="3">Cadherin domain-containing protein</fullName>
    </recommendedName>
</protein>
<keyword evidence="2" id="KW-0472">Membrane</keyword>
<evidence type="ECO:0000259" key="3">
    <source>
        <dbReference type="PROSITE" id="PS50268"/>
    </source>
</evidence>
<organism evidence="4 5">
    <name type="scientific">Cryptolaemus montrouzieri</name>
    <dbReference type="NCBI Taxonomy" id="559131"/>
    <lineage>
        <taxon>Eukaryota</taxon>
        <taxon>Metazoa</taxon>
        <taxon>Ecdysozoa</taxon>
        <taxon>Arthropoda</taxon>
        <taxon>Hexapoda</taxon>
        <taxon>Insecta</taxon>
        <taxon>Pterygota</taxon>
        <taxon>Neoptera</taxon>
        <taxon>Endopterygota</taxon>
        <taxon>Coleoptera</taxon>
        <taxon>Polyphaga</taxon>
        <taxon>Cucujiformia</taxon>
        <taxon>Coccinelloidea</taxon>
        <taxon>Coccinellidae</taxon>
        <taxon>Scymninae</taxon>
        <taxon>Scymnini</taxon>
        <taxon>Cryptolaemus</taxon>
    </lineage>
</organism>
<name>A0ABD2NRF1_9CUCU</name>
<evidence type="ECO:0000313" key="4">
    <source>
        <dbReference type="EMBL" id="KAL3281296.1"/>
    </source>
</evidence>
<dbReference type="GO" id="GO:0005509">
    <property type="term" value="F:calcium ion binding"/>
    <property type="evidence" value="ECO:0007669"/>
    <property type="project" value="UniProtKB-UniRule"/>
</dbReference>
<dbReference type="Proteomes" id="UP001516400">
    <property type="component" value="Unassembled WGS sequence"/>
</dbReference>
<comment type="caution">
    <text evidence="4">The sequence shown here is derived from an EMBL/GenBank/DDBJ whole genome shotgun (WGS) entry which is preliminary data.</text>
</comment>
<dbReference type="AlphaFoldDB" id="A0ABD2NRF1"/>
<gene>
    <name evidence="4" type="ORF">HHI36_004509</name>
</gene>
<feature type="transmembrane region" description="Helical" evidence="2">
    <location>
        <begin position="437"/>
        <end position="461"/>
    </location>
</feature>
<keyword evidence="1" id="KW-0106">Calcium</keyword>
<dbReference type="EMBL" id="JABFTP020000144">
    <property type="protein sequence ID" value="KAL3281296.1"/>
    <property type="molecule type" value="Genomic_DNA"/>
</dbReference>
<evidence type="ECO:0000313" key="5">
    <source>
        <dbReference type="Proteomes" id="UP001516400"/>
    </source>
</evidence>
<sequence>MPIPPRINLTDFGEEIRAQDIDFSNMNINFNTTDNSNRLNFTTHFSQDSSAFPYLLQLQFEKMTRLADSITFEIIATDDGGLTTTANVTFNIDEDNSEPYVPAFVKPSFFYSYDSETGCLSAEVGEEVTLKEKKQGVDCNITGALEAYFKKPVVHDTTIVITLQEKLSDDIIASGVNSTTVKCFVPNKFDYAGYADVIISMPEDTIKFSKSSYNASYSTEARADVVTMDPISVEDYGQSINIKVDDSYSTYFEMERINESSKQWILSKKQNLDPGLLQNTNLIIAITMMLSDRLLDKATILMLLPNGETGVSFTSPLFTGNYVFDENDEGSLEMSATMDLNSQNVHVECYSLDGDYKDNFNISFRSPNTFILSKITDLPKEALKMETLPLTLQIDLELGTISQTVKTAILLYLSEQSTTSTTTSSTITGDCVCNSTVWIIVVIVLCLALIIYVAASLFNYFRKMRNITNDVSTETVNVQPVSHFQRLELSNDSSKYKDIATRRPTGFIRYNPDLDKDLKYMDEDTNNNTASNRFINVPEELSKTIPEDAKNIKTVAFVEPTALETKAIGMSLADELKKAVEERNSRLFQ</sequence>
<feature type="domain" description="Cadherin" evidence="3">
    <location>
        <begin position="16"/>
        <end position="104"/>
    </location>
</feature>
<evidence type="ECO:0000256" key="2">
    <source>
        <dbReference type="SAM" id="Phobius"/>
    </source>
</evidence>
<reference evidence="4 5" key="1">
    <citation type="journal article" date="2021" name="BMC Biol.">
        <title>Horizontally acquired antibacterial genes associated with adaptive radiation of ladybird beetles.</title>
        <authorList>
            <person name="Li H.S."/>
            <person name="Tang X.F."/>
            <person name="Huang Y.H."/>
            <person name="Xu Z.Y."/>
            <person name="Chen M.L."/>
            <person name="Du X.Y."/>
            <person name="Qiu B.Y."/>
            <person name="Chen P.T."/>
            <person name="Zhang W."/>
            <person name="Slipinski A."/>
            <person name="Escalona H.E."/>
            <person name="Waterhouse R.M."/>
            <person name="Zwick A."/>
            <person name="Pang H."/>
        </authorList>
    </citation>
    <scope>NUCLEOTIDE SEQUENCE [LARGE SCALE GENOMIC DNA]</scope>
    <source>
        <strain evidence="4">SYSU2018</strain>
    </source>
</reference>
<keyword evidence="2" id="KW-1133">Transmembrane helix</keyword>
<evidence type="ECO:0000256" key="1">
    <source>
        <dbReference type="PROSITE-ProRule" id="PRU00043"/>
    </source>
</evidence>
<dbReference type="InterPro" id="IPR002126">
    <property type="entry name" value="Cadherin-like_dom"/>
</dbReference>
<accession>A0ABD2NRF1</accession>